<name>A0A4R3LYN5_9BURK</name>
<dbReference type="Proteomes" id="UP000295525">
    <property type="component" value="Unassembled WGS sequence"/>
</dbReference>
<keyword evidence="2" id="KW-1185">Reference proteome</keyword>
<evidence type="ECO:0000313" key="2">
    <source>
        <dbReference type="Proteomes" id="UP000295525"/>
    </source>
</evidence>
<comment type="caution">
    <text evidence="1">The sequence shown here is derived from an EMBL/GenBank/DDBJ whole genome shotgun (WGS) entry which is preliminary data.</text>
</comment>
<dbReference type="OrthoDB" id="8675971at2"/>
<accession>A0A4R3LYN5</accession>
<evidence type="ECO:0000313" key="1">
    <source>
        <dbReference type="EMBL" id="TCT05356.1"/>
    </source>
</evidence>
<dbReference type="EMBL" id="SMAJ01000010">
    <property type="protein sequence ID" value="TCT05356.1"/>
    <property type="molecule type" value="Genomic_DNA"/>
</dbReference>
<proteinExistence type="predicted"/>
<sequence length="458" mass="49517">MNDVLILPGSSVSLVFGLDWLPLINAGARKLAQRIARQRGATHWVCSGEAAAAVGMARLKLTRAQRRQRLGSAAQVVAQLRATGTVALLLELGPARYWLVAVHEGAVVARTDKLFASRLHAADVLTELEQAYPQLQVLDGAPDAIDLPVLEAASTAEARLLPLDRWRPLLPRPVQWFVLSMVLVGLLPRLWRVVAPGPRVQAAGPFDPYRAWSDALAQASRNVVVHGVQGTRAALDSLQDAPVQIAGWFLTQAMCMPQAGGWRCQARYDRRGAQASNDGLLALAPAAWAVEFISIDQALLVWSIALANVPLAQHALKSSAHNERHLFSALQSIQPAFTQMQLGKPQALKLVAPRDAAGRTPPKPAGLPAYSLRPVQIAGPLRSGSLLLSHTEAMAWKKIAVSIRDAPQLGLRSSRLNVSFQGDLYEVESLRPLAQERAFPDQAVDDAVRGVGLRVDSY</sequence>
<gene>
    <name evidence="1" type="ORF">EDC26_11096</name>
</gene>
<dbReference type="AlphaFoldDB" id="A0A4R3LYN5"/>
<dbReference type="RefSeq" id="WP_132583447.1">
    <property type="nucleotide sequence ID" value="NZ_SMAJ01000010.1"/>
</dbReference>
<reference evidence="1 2" key="1">
    <citation type="submission" date="2019-03" db="EMBL/GenBank/DDBJ databases">
        <title>Genomic Encyclopedia of Type Strains, Phase IV (KMG-IV): sequencing the most valuable type-strain genomes for metagenomic binning, comparative biology and taxonomic classification.</title>
        <authorList>
            <person name="Goeker M."/>
        </authorList>
    </citation>
    <scope>NUCLEOTIDE SEQUENCE [LARGE SCALE GENOMIC DNA]</scope>
    <source>
        <strain evidence="1 2">DSM 24591</strain>
    </source>
</reference>
<organism evidence="1 2">
    <name type="scientific">Paralcaligenes ureilyticus</name>
    <dbReference type="NCBI Taxonomy" id="627131"/>
    <lineage>
        <taxon>Bacteria</taxon>
        <taxon>Pseudomonadati</taxon>
        <taxon>Pseudomonadota</taxon>
        <taxon>Betaproteobacteria</taxon>
        <taxon>Burkholderiales</taxon>
        <taxon>Alcaligenaceae</taxon>
        <taxon>Paralcaligenes</taxon>
    </lineage>
</organism>
<protein>
    <submittedName>
        <fullName evidence="1">Pilin accessory protein (PilO)</fullName>
    </submittedName>
</protein>